<sequence length="515" mass="58633">MTILVTTVGHAFWFATPENEWKQLFWDYLPRWLLVDDPKALAGYYKGESDLSTLDILSVWVVPTLSWAAFMTVLVLVMLCINVILRKQWVERERLAYPITQIAFHVTHNTKSLFSHRITWLGFGIAASIAILNGFSFLYPTLPTLPIKRIGGWRGFGDLFTEKPWNAIGGISMSYYPFVIGLGLLMPLDLSFSSWFFFIFYKAQLVFTSAAGLSSLPGFPYIDRQCFGAAIGIFISVVVLNLRHFRGVLRIARHHTGEDADEPISYRLALWGIVVGLALLFIFSKRIGMSLWLIPLFFAIYFIIVLVLTRMRAEQGFPVHAMENMPNHHILVDGFGTRILGTNNLVALTLYRWFNRSYTSNPMPHQLEGFKLSERSEIAPRRLFFALLGVSAFAAVMVFGVILYIFYTYGALNMSGGSGWATGFGGRVFNGLQRWIYYPTEPNLYATGGIVFGLLFSTLLMFMRARFFWWPFHPIGFVVSSDWGMRYLWSCMLVSSIIKWAVLKMSGPRASHSSW</sequence>
<name>A0AA35RPQ6_GEOBA</name>
<reference evidence="4" key="1">
    <citation type="submission" date="2023-03" db="EMBL/GenBank/DDBJ databases">
        <authorList>
            <person name="Steffen K."/>
            <person name="Cardenas P."/>
        </authorList>
    </citation>
    <scope>NUCLEOTIDE SEQUENCE</scope>
</reference>
<keyword evidence="1" id="KW-0812">Transmembrane</keyword>
<feature type="domain" description="DUF6784" evidence="2">
    <location>
        <begin position="449"/>
        <end position="512"/>
    </location>
</feature>
<feature type="domain" description="DUF6785" evidence="3">
    <location>
        <begin position="1"/>
        <end position="410"/>
    </location>
</feature>
<dbReference type="Pfam" id="PF20580">
    <property type="entry name" value="DUF6784"/>
    <property type="match status" value="1"/>
</dbReference>
<evidence type="ECO:0000313" key="5">
    <source>
        <dbReference type="Proteomes" id="UP001174909"/>
    </source>
</evidence>
<dbReference type="AlphaFoldDB" id="A0AA35RPQ6"/>
<feature type="transmembrane region" description="Helical" evidence="1">
    <location>
        <begin position="118"/>
        <end position="139"/>
    </location>
</feature>
<keyword evidence="5" id="KW-1185">Reference proteome</keyword>
<organism evidence="4 5">
    <name type="scientific">Geodia barretti</name>
    <name type="common">Barrett's horny sponge</name>
    <dbReference type="NCBI Taxonomy" id="519541"/>
    <lineage>
        <taxon>Eukaryota</taxon>
        <taxon>Metazoa</taxon>
        <taxon>Porifera</taxon>
        <taxon>Demospongiae</taxon>
        <taxon>Heteroscleromorpha</taxon>
        <taxon>Tetractinellida</taxon>
        <taxon>Astrophorina</taxon>
        <taxon>Geodiidae</taxon>
        <taxon>Geodia</taxon>
    </lineage>
</organism>
<feature type="transmembrane region" description="Helical" evidence="1">
    <location>
        <begin position="222"/>
        <end position="243"/>
    </location>
</feature>
<comment type="caution">
    <text evidence="4">The sequence shown here is derived from an EMBL/GenBank/DDBJ whole genome shotgun (WGS) entry which is preliminary data.</text>
</comment>
<evidence type="ECO:0000259" key="3">
    <source>
        <dbReference type="Pfam" id="PF20581"/>
    </source>
</evidence>
<feature type="transmembrane region" description="Helical" evidence="1">
    <location>
        <begin position="195"/>
        <end position="216"/>
    </location>
</feature>
<feature type="transmembrane region" description="Helical" evidence="1">
    <location>
        <begin position="444"/>
        <end position="463"/>
    </location>
</feature>
<feature type="transmembrane region" description="Helical" evidence="1">
    <location>
        <begin position="65"/>
        <end position="85"/>
    </location>
</feature>
<feature type="transmembrane region" description="Helical" evidence="1">
    <location>
        <begin position="264"/>
        <end position="283"/>
    </location>
</feature>
<dbReference type="InterPro" id="IPR046711">
    <property type="entry name" value="DUF6784"/>
</dbReference>
<accession>A0AA35RPQ6</accession>
<keyword evidence="1" id="KW-0472">Membrane</keyword>
<keyword evidence="1" id="KW-1133">Transmembrane helix</keyword>
<dbReference type="Pfam" id="PF20581">
    <property type="entry name" value="DUF6785"/>
    <property type="match status" value="1"/>
</dbReference>
<gene>
    <name evidence="4" type="ORF">GBAR_LOCUS9117</name>
</gene>
<proteinExistence type="predicted"/>
<evidence type="ECO:0000313" key="4">
    <source>
        <dbReference type="EMBL" id="CAI8014613.1"/>
    </source>
</evidence>
<protein>
    <submittedName>
        <fullName evidence="4">Uncharacterized protein</fullName>
    </submittedName>
</protein>
<dbReference type="InterPro" id="IPR046712">
    <property type="entry name" value="DUF6785"/>
</dbReference>
<feature type="transmembrane region" description="Helical" evidence="1">
    <location>
        <begin position="383"/>
        <end position="407"/>
    </location>
</feature>
<dbReference type="Proteomes" id="UP001174909">
    <property type="component" value="Unassembled WGS sequence"/>
</dbReference>
<dbReference type="EMBL" id="CASHTH010001376">
    <property type="protein sequence ID" value="CAI8014613.1"/>
    <property type="molecule type" value="Genomic_DNA"/>
</dbReference>
<feature type="transmembrane region" description="Helical" evidence="1">
    <location>
        <begin position="289"/>
        <end position="308"/>
    </location>
</feature>
<evidence type="ECO:0000256" key="1">
    <source>
        <dbReference type="SAM" id="Phobius"/>
    </source>
</evidence>
<evidence type="ECO:0000259" key="2">
    <source>
        <dbReference type="Pfam" id="PF20580"/>
    </source>
</evidence>
<feature type="transmembrane region" description="Helical" evidence="1">
    <location>
        <begin position="167"/>
        <end position="188"/>
    </location>
</feature>
<feature type="transmembrane region" description="Helical" evidence="1">
    <location>
        <begin position="484"/>
        <end position="503"/>
    </location>
</feature>